<dbReference type="InterPro" id="IPR032474">
    <property type="entry name" value="Argonaute_N"/>
</dbReference>
<comment type="similarity">
    <text evidence="1">Belongs to the argonaute family. Ago subfamily.</text>
</comment>
<feature type="region of interest" description="Disordered" evidence="3">
    <location>
        <begin position="41"/>
        <end position="140"/>
    </location>
</feature>
<feature type="compositionally biased region" description="Gly residues" evidence="3">
    <location>
        <begin position="81"/>
        <end position="118"/>
    </location>
</feature>
<accession>A0A267DGB9</accession>
<evidence type="ECO:0000256" key="3">
    <source>
        <dbReference type="SAM" id="MobiDB-lite"/>
    </source>
</evidence>
<dbReference type="SUPFAM" id="SSF101690">
    <property type="entry name" value="PAZ domain"/>
    <property type="match status" value="1"/>
</dbReference>
<dbReference type="Proteomes" id="UP000215902">
    <property type="component" value="Unassembled WGS sequence"/>
</dbReference>
<dbReference type="Pfam" id="PF16488">
    <property type="entry name" value="ArgoL2"/>
    <property type="match status" value="1"/>
</dbReference>
<dbReference type="InterPro" id="IPR014811">
    <property type="entry name" value="ArgoL1"/>
</dbReference>
<feature type="domain" description="PAZ" evidence="4">
    <location>
        <begin position="337"/>
        <end position="459"/>
    </location>
</feature>
<dbReference type="SMART" id="SM00949">
    <property type="entry name" value="PAZ"/>
    <property type="match status" value="1"/>
</dbReference>
<evidence type="ECO:0000256" key="2">
    <source>
        <dbReference type="ARBA" id="ARBA00023158"/>
    </source>
</evidence>
<dbReference type="FunFam" id="2.170.260.10:FF:000001">
    <property type="entry name" value="Protein argonaute-2"/>
    <property type="match status" value="1"/>
</dbReference>
<dbReference type="InterPro" id="IPR036085">
    <property type="entry name" value="PAZ_dom_sf"/>
</dbReference>
<feature type="region of interest" description="Disordered" evidence="3">
    <location>
        <begin position="534"/>
        <end position="577"/>
    </location>
</feature>
<dbReference type="Pfam" id="PF08699">
    <property type="entry name" value="ArgoL1"/>
    <property type="match status" value="1"/>
</dbReference>
<dbReference type="PANTHER" id="PTHR22891">
    <property type="entry name" value="EUKARYOTIC TRANSLATION INITIATION FACTOR 2C"/>
    <property type="match status" value="1"/>
</dbReference>
<dbReference type="InterPro" id="IPR032472">
    <property type="entry name" value="ArgoL2"/>
</dbReference>
<dbReference type="STRING" id="282301.A0A267DGB9"/>
<proteinExistence type="inferred from homology"/>
<dbReference type="GO" id="GO:0003723">
    <property type="term" value="F:RNA binding"/>
    <property type="evidence" value="ECO:0007669"/>
    <property type="project" value="InterPro"/>
</dbReference>
<feature type="compositionally biased region" description="Polar residues" evidence="3">
    <location>
        <begin position="567"/>
        <end position="577"/>
    </location>
</feature>
<dbReference type="InterPro" id="IPR003100">
    <property type="entry name" value="PAZ_dom"/>
</dbReference>
<organism evidence="5 6">
    <name type="scientific">Macrostomum lignano</name>
    <dbReference type="NCBI Taxonomy" id="282301"/>
    <lineage>
        <taxon>Eukaryota</taxon>
        <taxon>Metazoa</taxon>
        <taxon>Spiralia</taxon>
        <taxon>Lophotrochozoa</taxon>
        <taxon>Platyhelminthes</taxon>
        <taxon>Rhabditophora</taxon>
        <taxon>Macrostomorpha</taxon>
        <taxon>Macrostomida</taxon>
        <taxon>Macrostomidae</taxon>
        <taxon>Macrostomum</taxon>
    </lineage>
</organism>
<dbReference type="AlphaFoldDB" id="A0A267DGB9"/>
<dbReference type="GO" id="GO:0031047">
    <property type="term" value="P:regulatory ncRNA-mediated gene silencing"/>
    <property type="evidence" value="ECO:0007669"/>
    <property type="project" value="UniProtKB-KW"/>
</dbReference>
<feature type="compositionally biased region" description="Polar residues" evidence="3">
    <location>
        <begin position="540"/>
        <end position="556"/>
    </location>
</feature>
<dbReference type="Gene3D" id="2.170.260.10">
    <property type="entry name" value="paz domain"/>
    <property type="match status" value="1"/>
</dbReference>
<dbReference type="CDD" id="cd02846">
    <property type="entry name" value="PAZ_argonaute_like"/>
    <property type="match status" value="1"/>
</dbReference>
<protein>
    <recommendedName>
        <fullName evidence="4">PAZ domain-containing protein</fullName>
    </recommendedName>
</protein>
<keyword evidence="2" id="KW-0943">RNA-mediated gene silencing</keyword>
<dbReference type="SMART" id="SM01163">
    <property type="entry name" value="DUF1785"/>
    <property type="match status" value="1"/>
</dbReference>
<dbReference type="EMBL" id="NIVC01004388">
    <property type="protein sequence ID" value="PAA47622.1"/>
    <property type="molecule type" value="Genomic_DNA"/>
</dbReference>
<gene>
    <name evidence="5" type="ORF">BOX15_Mlig010628g3</name>
</gene>
<dbReference type="OrthoDB" id="10252740at2759"/>
<reference evidence="5 6" key="1">
    <citation type="submission" date="2017-06" db="EMBL/GenBank/DDBJ databases">
        <title>A platform for efficient transgenesis in Macrostomum lignano, a flatworm model organism for stem cell research.</title>
        <authorList>
            <person name="Berezikov E."/>
        </authorList>
    </citation>
    <scope>NUCLEOTIDE SEQUENCE [LARGE SCALE GENOMIC DNA]</scope>
    <source>
        <strain evidence="5">DV1</strain>
        <tissue evidence="5">Whole organism</tissue>
    </source>
</reference>
<sequence length="577" mass="63031">MAMMLGGNSLFPANANGNNSALYQNAQDFNQRAVSFMPGAQTPLMLPGGSGSGGPFNMGPLQHQLPPQPPSSGAGSVHSAGAGGSGSMGGGGNGPLTSGSSGGGSGFGGGGGGAGGSESGEPSPPSIIFQPPVRPGRGMEGRHIGLRANHFEIKLPKGFLHHYDVSIMPDKCPRRINREIVDIMVNSMHHQKYFFNQRPVFDGRKNLYTRDPLPFGTDRLELEVTLPGEGSKDRVFKVMMKYLGEVSLFALEEALEGRRQNIPAEAVNALDVVMRHLPSLQYTPVGRSFFQPPEMNDHPLGSGREVWFGFHQSVRPSHWKMMLNIDVSATAFYKAQTVCEFLCDVLEIQIRDLEEYNKKPLSDCNRVKFTKEIKGLKIEITHCGQMRRKYRVCNVTRRSASTQSFPLQMENGQTLECTVAKYFAERYKMKLRYPMLPCLQVGLENKHTYLPLEVCNIVSGQRCIKKLTDSQTSTMIKATARSAPDREREINNLVRKANFSHDSHLQTFGIQVQTRMADIGGRVLPAPKIQYGGRSKAQALPQQGSGTCAASSSLPASRSKCGPSPASLRSAQCARTR</sequence>
<evidence type="ECO:0000259" key="4">
    <source>
        <dbReference type="PROSITE" id="PS50821"/>
    </source>
</evidence>
<dbReference type="Pfam" id="PF16486">
    <property type="entry name" value="ArgoN"/>
    <property type="match status" value="1"/>
</dbReference>
<name>A0A267DGB9_9PLAT</name>
<evidence type="ECO:0000313" key="6">
    <source>
        <dbReference type="Proteomes" id="UP000215902"/>
    </source>
</evidence>
<comment type="caution">
    <text evidence="5">The sequence shown here is derived from an EMBL/GenBank/DDBJ whole genome shotgun (WGS) entry which is preliminary data.</text>
</comment>
<evidence type="ECO:0000256" key="1">
    <source>
        <dbReference type="ARBA" id="ARBA00008201"/>
    </source>
</evidence>
<feature type="compositionally biased region" description="Low complexity" evidence="3">
    <location>
        <begin position="60"/>
        <end position="80"/>
    </location>
</feature>
<dbReference type="PROSITE" id="PS50821">
    <property type="entry name" value="PAZ"/>
    <property type="match status" value="1"/>
</dbReference>
<dbReference type="Pfam" id="PF02170">
    <property type="entry name" value="PAZ"/>
    <property type="match status" value="1"/>
</dbReference>
<evidence type="ECO:0000313" key="5">
    <source>
        <dbReference type="EMBL" id="PAA47622.1"/>
    </source>
</evidence>
<keyword evidence="6" id="KW-1185">Reference proteome</keyword>